<dbReference type="InterPro" id="IPR004244">
    <property type="entry name" value="Transposase_22"/>
</dbReference>
<dbReference type="PANTHER" id="PTHR11505">
    <property type="entry name" value="L1 TRANSPOSABLE ELEMENT-RELATED"/>
    <property type="match status" value="1"/>
</dbReference>
<feature type="coiled-coil region" evidence="1">
    <location>
        <begin position="7"/>
        <end position="34"/>
    </location>
</feature>
<protein>
    <recommendedName>
        <fullName evidence="4">Endonuclease-reverse transcriptase</fullName>
    </recommendedName>
</protein>
<dbReference type="Gene3D" id="3.30.70.1820">
    <property type="entry name" value="L1 transposable element, RRM domain"/>
    <property type="match status" value="1"/>
</dbReference>
<keyword evidence="3" id="KW-1185">Reference proteome</keyword>
<keyword evidence="1" id="KW-0175">Coiled coil</keyword>
<sequence length="226" mass="26257">MEVTNKLKDIHTTVTDLKRRLSKIEERLESVDNLSESVKAVGSVVQESQEQLKTIEQKQTHQANLVVDDLNNRMRRNNLVFKGVPEQAAEKWSDTEKLIHEFVTENLGIQPGEIERAHRVGQRKPDRTRPVVVKFLNFKDKSNILKNAFKLKDLATPRVWIEEDFSPRVQLIRKTLRDFARAKRQKNEKYKLQFDKLIMGNVIFTVDSSSNKVVPIPRQDAPAIYE</sequence>
<gene>
    <name evidence="2" type="ORF">HPB51_002238</name>
</gene>
<dbReference type="EMBL" id="JABSTU010000001">
    <property type="protein sequence ID" value="KAH8038599.1"/>
    <property type="molecule type" value="Genomic_DNA"/>
</dbReference>
<reference evidence="2" key="1">
    <citation type="journal article" date="2020" name="Cell">
        <title>Large-Scale Comparative Analyses of Tick Genomes Elucidate Their Genetic Diversity and Vector Capacities.</title>
        <authorList>
            <consortium name="Tick Genome and Microbiome Consortium (TIGMIC)"/>
            <person name="Jia N."/>
            <person name="Wang J."/>
            <person name="Shi W."/>
            <person name="Du L."/>
            <person name="Sun Y."/>
            <person name="Zhan W."/>
            <person name="Jiang J.F."/>
            <person name="Wang Q."/>
            <person name="Zhang B."/>
            <person name="Ji P."/>
            <person name="Bell-Sakyi L."/>
            <person name="Cui X.M."/>
            <person name="Yuan T.T."/>
            <person name="Jiang B.G."/>
            <person name="Yang W.F."/>
            <person name="Lam T.T."/>
            <person name="Chang Q.C."/>
            <person name="Ding S.J."/>
            <person name="Wang X.J."/>
            <person name="Zhu J.G."/>
            <person name="Ruan X.D."/>
            <person name="Zhao L."/>
            <person name="Wei J.T."/>
            <person name="Ye R.Z."/>
            <person name="Que T.C."/>
            <person name="Du C.H."/>
            <person name="Zhou Y.H."/>
            <person name="Cheng J.X."/>
            <person name="Dai P.F."/>
            <person name="Guo W.B."/>
            <person name="Han X.H."/>
            <person name="Huang E.J."/>
            <person name="Li L.F."/>
            <person name="Wei W."/>
            <person name="Gao Y.C."/>
            <person name="Liu J.Z."/>
            <person name="Shao H.Z."/>
            <person name="Wang X."/>
            <person name="Wang C.C."/>
            <person name="Yang T.C."/>
            <person name="Huo Q.B."/>
            <person name="Li W."/>
            <person name="Chen H.Y."/>
            <person name="Chen S.E."/>
            <person name="Zhou L.G."/>
            <person name="Ni X.B."/>
            <person name="Tian J.H."/>
            <person name="Sheng Y."/>
            <person name="Liu T."/>
            <person name="Pan Y.S."/>
            <person name="Xia L.Y."/>
            <person name="Li J."/>
            <person name="Zhao F."/>
            <person name="Cao W.C."/>
        </authorList>
    </citation>
    <scope>NUCLEOTIDE SEQUENCE</scope>
    <source>
        <strain evidence="2">Rmic-2018</strain>
    </source>
</reference>
<evidence type="ECO:0000256" key="1">
    <source>
        <dbReference type="SAM" id="Coils"/>
    </source>
</evidence>
<evidence type="ECO:0000313" key="3">
    <source>
        <dbReference type="Proteomes" id="UP000821866"/>
    </source>
</evidence>
<evidence type="ECO:0008006" key="4">
    <source>
        <dbReference type="Google" id="ProtNLM"/>
    </source>
</evidence>
<dbReference type="AlphaFoldDB" id="A0A9J6EWK6"/>
<name>A0A9J6EWK6_RHIMP</name>
<accession>A0A9J6EWK6</accession>
<organism evidence="2 3">
    <name type="scientific">Rhipicephalus microplus</name>
    <name type="common">Cattle tick</name>
    <name type="synonym">Boophilus microplus</name>
    <dbReference type="NCBI Taxonomy" id="6941"/>
    <lineage>
        <taxon>Eukaryota</taxon>
        <taxon>Metazoa</taxon>
        <taxon>Ecdysozoa</taxon>
        <taxon>Arthropoda</taxon>
        <taxon>Chelicerata</taxon>
        <taxon>Arachnida</taxon>
        <taxon>Acari</taxon>
        <taxon>Parasitiformes</taxon>
        <taxon>Ixodida</taxon>
        <taxon>Ixodoidea</taxon>
        <taxon>Ixodidae</taxon>
        <taxon>Rhipicephalinae</taxon>
        <taxon>Rhipicephalus</taxon>
        <taxon>Boophilus</taxon>
    </lineage>
</organism>
<comment type="caution">
    <text evidence="2">The sequence shown here is derived from an EMBL/GenBank/DDBJ whole genome shotgun (WGS) entry which is preliminary data.</text>
</comment>
<dbReference type="VEuPathDB" id="VectorBase:LOC119165772"/>
<evidence type="ECO:0000313" key="2">
    <source>
        <dbReference type="EMBL" id="KAH8038599.1"/>
    </source>
</evidence>
<dbReference type="Proteomes" id="UP000821866">
    <property type="component" value="Chromosome 1"/>
</dbReference>
<proteinExistence type="predicted"/>
<reference evidence="2" key="2">
    <citation type="submission" date="2021-09" db="EMBL/GenBank/DDBJ databases">
        <authorList>
            <person name="Jia N."/>
            <person name="Wang J."/>
            <person name="Shi W."/>
            <person name="Du L."/>
            <person name="Sun Y."/>
            <person name="Zhan W."/>
            <person name="Jiang J."/>
            <person name="Wang Q."/>
            <person name="Zhang B."/>
            <person name="Ji P."/>
            <person name="Sakyi L.B."/>
            <person name="Cui X."/>
            <person name="Yuan T."/>
            <person name="Jiang B."/>
            <person name="Yang W."/>
            <person name="Lam T.T.-Y."/>
            <person name="Chang Q."/>
            <person name="Ding S."/>
            <person name="Wang X."/>
            <person name="Zhu J."/>
            <person name="Ruan X."/>
            <person name="Zhao L."/>
            <person name="Wei J."/>
            <person name="Que T."/>
            <person name="Du C."/>
            <person name="Cheng J."/>
            <person name="Dai P."/>
            <person name="Han X."/>
            <person name="Huang E."/>
            <person name="Gao Y."/>
            <person name="Liu J."/>
            <person name="Shao H."/>
            <person name="Ye R."/>
            <person name="Li L."/>
            <person name="Wei W."/>
            <person name="Wang X."/>
            <person name="Wang C."/>
            <person name="Huo Q."/>
            <person name="Li W."/>
            <person name="Guo W."/>
            <person name="Chen H."/>
            <person name="Chen S."/>
            <person name="Zhou L."/>
            <person name="Zhou L."/>
            <person name="Ni X."/>
            <person name="Tian J."/>
            <person name="Zhou Y."/>
            <person name="Sheng Y."/>
            <person name="Liu T."/>
            <person name="Pan Y."/>
            <person name="Xia L."/>
            <person name="Li J."/>
            <person name="Zhao F."/>
            <person name="Cao W."/>
        </authorList>
    </citation>
    <scope>NUCLEOTIDE SEQUENCE</scope>
    <source>
        <strain evidence="2">Rmic-2018</strain>
        <tissue evidence="2">Larvae</tissue>
    </source>
</reference>